<dbReference type="AlphaFoldDB" id="A0A4Q9L4F8"/>
<organism evidence="2 3">
    <name type="scientific">Hamiltosporidium tvaerminnensis</name>
    <dbReference type="NCBI Taxonomy" id="1176355"/>
    <lineage>
        <taxon>Eukaryota</taxon>
        <taxon>Fungi</taxon>
        <taxon>Fungi incertae sedis</taxon>
        <taxon>Microsporidia</taxon>
        <taxon>Dubosqiidae</taxon>
        <taxon>Hamiltosporidium</taxon>
    </lineage>
</organism>
<gene>
    <name evidence="2" type="ORF">CWI37_0648p0010</name>
</gene>
<dbReference type="InterPro" id="IPR032675">
    <property type="entry name" value="LRR_dom_sf"/>
</dbReference>
<name>A0A4Q9L4F8_9MICR</name>
<evidence type="ECO:0000256" key="1">
    <source>
        <dbReference type="SAM" id="Phobius"/>
    </source>
</evidence>
<feature type="transmembrane region" description="Helical" evidence="1">
    <location>
        <begin position="20"/>
        <end position="39"/>
    </location>
</feature>
<accession>A0A4Q9L4F8</accession>
<protein>
    <submittedName>
        <fullName evidence="2">Uncharacterized protein</fullName>
    </submittedName>
</protein>
<dbReference type="Proteomes" id="UP000292362">
    <property type="component" value="Unassembled WGS sequence"/>
</dbReference>
<evidence type="ECO:0000313" key="2">
    <source>
        <dbReference type="EMBL" id="TBU01701.1"/>
    </source>
</evidence>
<sequence length="784" mass="93260">MNIWTALWLKAYYKSDRFYVFRFILSMFIRLNFVISYRFTYIFERRRNLEIIFYEEIQNSQVYIEKSEDCFDMKIYYAVDSISLSKTNQVFTYRKENFIGFEILNDFLNANTFQNVHGKVECNFDLAYIFKITKDISELPDRMNTHRFDCLFSICRNLKVIKNRNIFKLLEVIIIKTYFCQVKKYIVDKYRKLEKIIKSISFEKIDFYMKKNLISSFLNILMIRHTFYEDNLILLQNTKLFEISSFYDHIPYKNLLINDYMIFGYFEKMLKNQCLFNILEILLSEINIKSLLLDNIKEFETRDNYHSYSIFSMKIFRSIVISNFSGSPHVVLYELSKAIHVNLEIFGLENIIMNAKYFNLILKNHKLKGLILDNISMNGGGIYYLNDYIKLNNTLEFIDFRNPQNNFTWWISFVKSSNVKKILITFNSLQIEENFIKEFCGLNSEVHILLLQINFCFFAMSKGFCKSLRYFKSLQTLKLYNYESNKDIEPYLLKALNNMKDLTVLEIEYSEFGKKFYNFLSANQKIGGLKINNNFSKHEILNLKPFINYKTLNLLFLKSIRISESGLIEIFKLENLKILSLKACTLTAIGNPKSLNFMSKKLSSLCLQGTDLNLLKYVDMLTHLRYLKNLKLIAKELEMYRLAKLNSLCNVTFNKLFYNWGILDSNDLNRIKSFEVLEVLDLCGCKFIEGSLCDLGKDCKFFNSLQKLNLYFVKLTLDDFIYLRNFKNLKNLKLMFYDLRLLQININLFCLKTCHFSLKKIYDKNNGMSILNYLKEESIDGIYD</sequence>
<reference evidence="2 3" key="1">
    <citation type="submission" date="2017-12" db="EMBL/GenBank/DDBJ databases">
        <authorList>
            <person name="Pombert J.-F."/>
            <person name="Haag K.L."/>
            <person name="Ebert D."/>
        </authorList>
    </citation>
    <scope>NUCLEOTIDE SEQUENCE [LARGE SCALE GENOMIC DNA]</scope>
    <source>
        <strain evidence="2">FI-OER-3-3</strain>
    </source>
</reference>
<evidence type="ECO:0000313" key="3">
    <source>
        <dbReference type="Proteomes" id="UP000292362"/>
    </source>
</evidence>
<keyword evidence="1" id="KW-0812">Transmembrane</keyword>
<dbReference type="EMBL" id="PITJ01000648">
    <property type="protein sequence ID" value="TBU01701.1"/>
    <property type="molecule type" value="Genomic_DNA"/>
</dbReference>
<keyword evidence="1" id="KW-1133">Transmembrane helix</keyword>
<dbReference type="Gene3D" id="3.80.10.10">
    <property type="entry name" value="Ribonuclease Inhibitor"/>
    <property type="match status" value="1"/>
</dbReference>
<proteinExistence type="predicted"/>
<dbReference type="SUPFAM" id="SSF52047">
    <property type="entry name" value="RNI-like"/>
    <property type="match status" value="2"/>
</dbReference>
<dbReference type="VEuPathDB" id="MicrosporidiaDB:CWI37_0648p0010"/>
<comment type="caution">
    <text evidence="2">The sequence shown here is derived from an EMBL/GenBank/DDBJ whole genome shotgun (WGS) entry which is preliminary data.</text>
</comment>
<keyword evidence="1" id="KW-0472">Membrane</keyword>